<evidence type="ECO:0000259" key="1">
    <source>
        <dbReference type="Pfam" id="PF07238"/>
    </source>
</evidence>
<evidence type="ECO:0000313" key="2">
    <source>
        <dbReference type="EMBL" id="CAE6703014.1"/>
    </source>
</evidence>
<accession>A0ABM8QKZ9</accession>
<dbReference type="SUPFAM" id="SSF141371">
    <property type="entry name" value="PilZ domain-like"/>
    <property type="match status" value="1"/>
</dbReference>
<name>A0ABM8QKZ9_9BACT</name>
<protein>
    <submittedName>
        <fullName evidence="2">PilZ domain-containing protein</fullName>
    </submittedName>
</protein>
<dbReference type="Gene3D" id="2.40.10.220">
    <property type="entry name" value="predicted glycosyltransferase like domains"/>
    <property type="match status" value="1"/>
</dbReference>
<dbReference type="RefSeq" id="WP_281412650.1">
    <property type="nucleotide sequence ID" value="NZ_CAJNBJ010000001.1"/>
</dbReference>
<dbReference type="EMBL" id="CAJNBJ010000001">
    <property type="protein sequence ID" value="CAE6703014.1"/>
    <property type="molecule type" value="Genomic_DNA"/>
</dbReference>
<evidence type="ECO:0000313" key="3">
    <source>
        <dbReference type="Proteomes" id="UP000675880"/>
    </source>
</evidence>
<dbReference type="Pfam" id="PF07238">
    <property type="entry name" value="PilZ"/>
    <property type="match status" value="1"/>
</dbReference>
<gene>
    <name evidence="2" type="ORF">NSPZN2_10829</name>
</gene>
<dbReference type="InterPro" id="IPR009875">
    <property type="entry name" value="PilZ_domain"/>
</dbReference>
<organism evidence="2 3">
    <name type="scientific">Nitrospira defluvii</name>
    <dbReference type="NCBI Taxonomy" id="330214"/>
    <lineage>
        <taxon>Bacteria</taxon>
        <taxon>Pseudomonadati</taxon>
        <taxon>Nitrospirota</taxon>
        <taxon>Nitrospiria</taxon>
        <taxon>Nitrospirales</taxon>
        <taxon>Nitrospiraceae</taxon>
        <taxon>Nitrospira</taxon>
    </lineage>
</organism>
<keyword evidence="3" id="KW-1185">Reference proteome</keyword>
<feature type="domain" description="PilZ" evidence="1">
    <location>
        <begin position="2"/>
        <end position="98"/>
    </location>
</feature>
<comment type="caution">
    <text evidence="2">The sequence shown here is derived from an EMBL/GenBank/DDBJ whole genome shotgun (WGS) entry which is preliminary data.</text>
</comment>
<dbReference type="Proteomes" id="UP000675880">
    <property type="component" value="Unassembled WGS sequence"/>
</dbReference>
<proteinExistence type="predicted"/>
<sequence>MERRDSPRYEIRVPLTFSGQSVAGSGLMTSLSREGCHVVSEESLSARACLSLHVEFPAPYEPLTVEVAEVRWTDATGFGLVFVHVHDEEHARLQKFIDWLKRTQNN</sequence>
<reference evidence="2 3" key="1">
    <citation type="submission" date="2021-02" db="EMBL/GenBank/DDBJ databases">
        <authorList>
            <person name="Han P."/>
        </authorList>
    </citation>
    <scope>NUCLEOTIDE SEQUENCE [LARGE SCALE GENOMIC DNA]</scope>
    <source>
        <strain evidence="2">Candidatus Nitrospira sp. ZN2</strain>
    </source>
</reference>